<feature type="region of interest" description="Disordered" evidence="13">
    <location>
        <begin position="1"/>
        <end position="49"/>
    </location>
</feature>
<keyword evidence="2" id="KW-0812">Transmembrane</keyword>
<reference evidence="15 16" key="1">
    <citation type="submission" date="2019-05" db="EMBL/GenBank/DDBJ databases">
        <title>Sporisorium graminicola CBS 10092 draft sequencing and annotation.</title>
        <authorList>
            <person name="Solano-Gonzalez S."/>
            <person name="Caddick M.X."/>
            <person name="Darby A."/>
        </authorList>
    </citation>
    <scope>NUCLEOTIDE SEQUENCE [LARGE SCALE GENOMIC DNA]</scope>
    <source>
        <strain evidence="15 16">CBS 10092</strain>
    </source>
</reference>
<dbReference type="InterPro" id="IPR030381">
    <property type="entry name" value="G_DYNAMIN_dom"/>
</dbReference>
<dbReference type="KEGG" id="sgra:EX895_003485"/>
<feature type="compositionally biased region" description="Low complexity" evidence="13">
    <location>
        <begin position="862"/>
        <end position="873"/>
    </location>
</feature>
<dbReference type="GO" id="GO:0003924">
    <property type="term" value="F:GTPase activity"/>
    <property type="evidence" value="ECO:0007669"/>
    <property type="project" value="InterPro"/>
</dbReference>
<keyword evidence="9" id="KW-0342">GTP-binding</keyword>
<comment type="subcellular location">
    <subcellularLocation>
        <location evidence="1">Mitochondrion outer membrane</location>
        <topology evidence="1">Multi-pass membrane protein</topology>
    </subcellularLocation>
</comment>
<organism evidence="15 16">
    <name type="scientific">Sporisorium graminicola</name>
    <dbReference type="NCBI Taxonomy" id="280036"/>
    <lineage>
        <taxon>Eukaryota</taxon>
        <taxon>Fungi</taxon>
        <taxon>Dikarya</taxon>
        <taxon>Basidiomycota</taxon>
        <taxon>Ustilaginomycotina</taxon>
        <taxon>Ustilaginomycetes</taxon>
        <taxon>Ustilaginales</taxon>
        <taxon>Ustilaginaceae</taxon>
        <taxon>Sporisorium</taxon>
    </lineage>
</organism>
<keyword evidence="10" id="KW-0472">Membrane</keyword>
<dbReference type="FunFam" id="3.40.50.300:FF:000638">
    <property type="entry name" value="Transmembrane GTPase Fzo1, putative"/>
    <property type="match status" value="1"/>
</dbReference>
<feature type="region of interest" description="Disordered" evidence="13">
    <location>
        <begin position="862"/>
        <end position="884"/>
    </location>
</feature>
<evidence type="ECO:0000256" key="3">
    <source>
        <dbReference type="ARBA" id="ARBA00022741"/>
    </source>
</evidence>
<dbReference type="Gene3D" id="3.40.50.300">
    <property type="entry name" value="P-loop containing nucleotide triphosphate hydrolases"/>
    <property type="match status" value="1"/>
</dbReference>
<dbReference type="RefSeq" id="XP_029739456.1">
    <property type="nucleotide sequence ID" value="XM_029884083.1"/>
</dbReference>
<dbReference type="OrthoDB" id="9984778at2759"/>
<dbReference type="GeneID" id="40726380"/>
<evidence type="ECO:0000256" key="4">
    <source>
        <dbReference type="ARBA" id="ARBA00022787"/>
    </source>
</evidence>
<evidence type="ECO:0000256" key="2">
    <source>
        <dbReference type="ARBA" id="ARBA00022692"/>
    </source>
</evidence>
<evidence type="ECO:0000256" key="11">
    <source>
        <dbReference type="ARBA" id="ARBA00048548"/>
    </source>
</evidence>
<evidence type="ECO:0000313" key="15">
    <source>
        <dbReference type="EMBL" id="TKY87471.1"/>
    </source>
</evidence>
<comment type="caution">
    <text evidence="15">The sequence shown here is derived from an EMBL/GenBank/DDBJ whole genome shotgun (WGS) entry which is preliminary data.</text>
</comment>
<dbReference type="PROSITE" id="PS51718">
    <property type="entry name" value="G_DYNAMIN_2"/>
    <property type="match status" value="1"/>
</dbReference>
<dbReference type="InterPro" id="IPR045063">
    <property type="entry name" value="Dynamin_N"/>
</dbReference>
<dbReference type="EMBL" id="SRRM01000013">
    <property type="protein sequence ID" value="TKY87471.1"/>
    <property type="molecule type" value="Genomic_DNA"/>
</dbReference>
<name>A0A4U7KSN6_9BASI</name>
<evidence type="ECO:0000256" key="9">
    <source>
        <dbReference type="ARBA" id="ARBA00023134"/>
    </source>
</evidence>
<keyword evidence="5" id="KW-0378">Hydrolase</keyword>
<dbReference type="GO" id="GO:0005525">
    <property type="term" value="F:GTP binding"/>
    <property type="evidence" value="ECO:0007669"/>
    <property type="project" value="UniProtKB-KW"/>
</dbReference>
<proteinExistence type="predicted"/>
<dbReference type="PANTHER" id="PTHR10465">
    <property type="entry name" value="TRANSMEMBRANE GTPASE FZO1"/>
    <property type="match status" value="1"/>
</dbReference>
<feature type="compositionally biased region" description="Polar residues" evidence="13">
    <location>
        <begin position="1"/>
        <end position="13"/>
    </location>
</feature>
<dbReference type="GO" id="GO:0008053">
    <property type="term" value="P:mitochondrial fusion"/>
    <property type="evidence" value="ECO:0007669"/>
    <property type="project" value="TreeGrafter"/>
</dbReference>
<feature type="domain" description="Dynamin-type G" evidence="14">
    <location>
        <begin position="259"/>
        <end position="545"/>
    </location>
</feature>
<sequence>MSDNNNASSQQYATPVKVVRSQTWDESDSHSLTVASPSTPAAKSTSLNGGDLFLSKQREIDQLRSQKDAQQVFAQHQSEFEDSRDKLIGAIDNTSLLLADLRDFNKNKRLIHYAAADDDIAHKAGLSRQQQPQHKRSQSNSSTHSLEEADADLNSSSADGARRPKPPAFMRLNTVGGHVSLPSTPARHVSSSSSSSQNDNDSDESTDMSVLKLDLRVGSVAANPQALVRSLERSSVAQLLDGRMEKSERHLDNLKQRLSDTQSKVLVTGDLNAGKSTFVNALLRRPLMPTDQQPCTTVFCEVLDASHLNSNVEEVHMLKPGVKYSSEDDSTFTRHTLQDVEQIVAEAEEVSPEDAPILKCYAHDTRATQDSLLKNGIVDIALIDAPGLNRDSLKTTALFARQEEIDVVVFVVSAENHFTLSAKEFLWNASHDKAFVFIVVNKFESIKNKDKCRKLVLDQIRQLSPRTYEDAANLVHFVDSQVVFGDDGTDSGAAPDTPSEELGRKVQGGELVESRSTESLQAFARLEAALRDFVLLKRAKSKLLPSKTYMLRLLSDITFLAKINTQVAQIELTEATKALEVARPELARCQASQQKLETVVEGEEDQAVTAVMQEAQRKLASAIELIGNGKPATEAVQLPAYPGLFNVWEYAQEVRHALTSSLELALRSVEDTARGTASQAVDRVQKLGLAHLPDNDAEKRQRIFNPDVMFAKRRAMPGLVGLGLGAQIVEVQASDFFDAYHHFTVVTGGSLSNDKNGKTDKSSDDELSLVSSVSLGLGALTLMGGKALGAKTAVDVFVRLSDLVGNPTARRWAGPVFAVVSTGLVVYFIYDLPNSVPRNIGRSIKSGLQSGALLRSTSTTTSDALTSLSPTSSNEGQEASFGAVHSARVGRETRKVLRLASWDLQERFRVAIAQRRAEVEKQEAKQASANLAIDWFDKTTSRVNGIRGEVDEVKGLEA</sequence>
<keyword evidence="7 12" id="KW-0175">Coiled coil</keyword>
<evidence type="ECO:0000256" key="1">
    <source>
        <dbReference type="ARBA" id="ARBA00004374"/>
    </source>
</evidence>
<feature type="compositionally biased region" description="Low complexity" evidence="13">
    <location>
        <begin position="190"/>
        <end position="199"/>
    </location>
</feature>
<gene>
    <name evidence="15" type="ORF">EX895_003485</name>
</gene>
<keyword evidence="8" id="KW-0496">Mitochondrion</keyword>
<feature type="compositionally biased region" description="Polar residues" evidence="13">
    <location>
        <begin position="127"/>
        <end position="144"/>
    </location>
</feature>
<comment type="catalytic activity">
    <reaction evidence="11">
        <text>GTP + H2O = GDP + phosphate + H(+)</text>
        <dbReference type="Rhea" id="RHEA:19669"/>
        <dbReference type="ChEBI" id="CHEBI:15377"/>
        <dbReference type="ChEBI" id="CHEBI:15378"/>
        <dbReference type="ChEBI" id="CHEBI:37565"/>
        <dbReference type="ChEBI" id="CHEBI:43474"/>
        <dbReference type="ChEBI" id="CHEBI:58189"/>
    </reaction>
</comment>
<evidence type="ECO:0000256" key="7">
    <source>
        <dbReference type="ARBA" id="ARBA00023054"/>
    </source>
</evidence>
<dbReference type="Pfam" id="PF00350">
    <property type="entry name" value="Dynamin_N"/>
    <property type="match status" value="1"/>
</dbReference>
<protein>
    <recommendedName>
        <fullName evidence="14">Dynamin-type G domain-containing protein</fullName>
    </recommendedName>
</protein>
<evidence type="ECO:0000256" key="6">
    <source>
        <dbReference type="ARBA" id="ARBA00022989"/>
    </source>
</evidence>
<evidence type="ECO:0000256" key="13">
    <source>
        <dbReference type="SAM" id="MobiDB-lite"/>
    </source>
</evidence>
<dbReference type="SUPFAM" id="SSF52540">
    <property type="entry name" value="P-loop containing nucleoside triphosphate hydrolases"/>
    <property type="match status" value="1"/>
</dbReference>
<dbReference type="Proteomes" id="UP000306050">
    <property type="component" value="Chromosome SGRAM_21"/>
</dbReference>
<dbReference type="InterPro" id="IPR027417">
    <property type="entry name" value="P-loop_NTPase"/>
</dbReference>
<evidence type="ECO:0000256" key="12">
    <source>
        <dbReference type="SAM" id="Coils"/>
    </source>
</evidence>
<dbReference type="InterPro" id="IPR027094">
    <property type="entry name" value="Mitofusin_fam"/>
</dbReference>
<dbReference type="PANTHER" id="PTHR10465:SF0">
    <property type="entry name" value="SARCALUMENIN"/>
    <property type="match status" value="1"/>
</dbReference>
<keyword evidence="16" id="KW-1185">Reference proteome</keyword>
<feature type="coiled-coil region" evidence="12">
    <location>
        <begin position="237"/>
        <end position="264"/>
    </location>
</feature>
<evidence type="ECO:0000259" key="14">
    <source>
        <dbReference type="PROSITE" id="PS51718"/>
    </source>
</evidence>
<dbReference type="AlphaFoldDB" id="A0A4U7KSN6"/>
<dbReference type="GO" id="GO:0005741">
    <property type="term" value="C:mitochondrial outer membrane"/>
    <property type="evidence" value="ECO:0007669"/>
    <property type="project" value="UniProtKB-SubCell"/>
</dbReference>
<dbReference type="GO" id="GO:0051646">
    <property type="term" value="P:mitochondrion localization"/>
    <property type="evidence" value="ECO:0007669"/>
    <property type="project" value="TreeGrafter"/>
</dbReference>
<evidence type="ECO:0000256" key="8">
    <source>
        <dbReference type="ARBA" id="ARBA00023128"/>
    </source>
</evidence>
<feature type="region of interest" description="Disordered" evidence="13">
    <location>
        <begin position="125"/>
        <end position="207"/>
    </location>
</feature>
<evidence type="ECO:0000313" key="16">
    <source>
        <dbReference type="Proteomes" id="UP000306050"/>
    </source>
</evidence>
<feature type="compositionally biased region" description="Low complexity" evidence="13">
    <location>
        <begin position="35"/>
        <end position="46"/>
    </location>
</feature>
<keyword evidence="6" id="KW-1133">Transmembrane helix</keyword>
<accession>A0A4U7KSN6</accession>
<evidence type="ECO:0000256" key="5">
    <source>
        <dbReference type="ARBA" id="ARBA00022801"/>
    </source>
</evidence>
<keyword evidence="3" id="KW-0547">Nucleotide-binding</keyword>
<feature type="compositionally biased region" description="Polar residues" evidence="13">
    <location>
        <begin position="20"/>
        <end position="34"/>
    </location>
</feature>
<evidence type="ECO:0000256" key="10">
    <source>
        <dbReference type="ARBA" id="ARBA00023136"/>
    </source>
</evidence>
<keyword evidence="4" id="KW-1000">Mitochondrion outer membrane</keyword>